<dbReference type="InterPro" id="IPR013083">
    <property type="entry name" value="Znf_RING/FYVE/PHD"/>
</dbReference>
<dbReference type="AlphaFoldDB" id="A0AAD7UQ51"/>
<reference evidence="6" key="1">
    <citation type="submission" date="2023-01" db="EMBL/GenBank/DDBJ databases">
        <title>Metagenome sequencing of chrysophaentin producing Chrysophaeum taylorii.</title>
        <authorList>
            <person name="Davison J."/>
            <person name="Bewley C."/>
        </authorList>
    </citation>
    <scope>NUCLEOTIDE SEQUENCE</scope>
    <source>
        <strain evidence="6">NIES-1699</strain>
    </source>
</reference>
<accession>A0AAD7UQ51</accession>
<evidence type="ECO:0000313" key="6">
    <source>
        <dbReference type="EMBL" id="KAJ8613682.1"/>
    </source>
</evidence>
<dbReference type="InterPro" id="IPR011990">
    <property type="entry name" value="TPR-like_helical_dom_sf"/>
</dbReference>
<dbReference type="SUPFAM" id="SSF57850">
    <property type="entry name" value="RING/U-box"/>
    <property type="match status" value="1"/>
</dbReference>
<dbReference type="Gene3D" id="1.25.40.10">
    <property type="entry name" value="Tetratricopeptide repeat domain"/>
    <property type="match status" value="2"/>
</dbReference>
<keyword evidence="2 4" id="KW-0863">Zinc-finger</keyword>
<evidence type="ECO:0000256" key="3">
    <source>
        <dbReference type="ARBA" id="ARBA00022833"/>
    </source>
</evidence>
<gene>
    <name evidence="6" type="ORF">CTAYLR_003141</name>
</gene>
<name>A0AAD7UQ51_9STRA</name>
<dbReference type="PANTHER" id="PTHR46082:SF6">
    <property type="entry name" value="AAA+ ATPASE DOMAIN-CONTAINING PROTEIN-RELATED"/>
    <property type="match status" value="1"/>
</dbReference>
<dbReference type="InterPro" id="IPR002893">
    <property type="entry name" value="Znf_MYND"/>
</dbReference>
<dbReference type="PROSITE" id="PS50865">
    <property type="entry name" value="ZF_MYND_2"/>
    <property type="match status" value="1"/>
</dbReference>
<dbReference type="InterPro" id="IPR053137">
    <property type="entry name" value="NLR-like"/>
</dbReference>
<dbReference type="Pfam" id="PF13374">
    <property type="entry name" value="TPR_10"/>
    <property type="match status" value="1"/>
</dbReference>
<dbReference type="SUPFAM" id="SSF48452">
    <property type="entry name" value="TPR-like"/>
    <property type="match status" value="1"/>
</dbReference>
<keyword evidence="7" id="KW-1185">Reference proteome</keyword>
<comment type="caution">
    <text evidence="6">The sequence shown here is derived from an EMBL/GenBank/DDBJ whole genome shotgun (WGS) entry which is preliminary data.</text>
</comment>
<dbReference type="SUPFAM" id="SSF144232">
    <property type="entry name" value="HIT/MYND zinc finger-like"/>
    <property type="match status" value="1"/>
</dbReference>
<proteinExistence type="predicted"/>
<evidence type="ECO:0000256" key="1">
    <source>
        <dbReference type="ARBA" id="ARBA00022723"/>
    </source>
</evidence>
<evidence type="ECO:0000256" key="2">
    <source>
        <dbReference type="ARBA" id="ARBA00022771"/>
    </source>
</evidence>
<dbReference type="PANTHER" id="PTHR46082">
    <property type="entry name" value="ATP/GTP-BINDING PROTEIN-RELATED"/>
    <property type="match status" value="1"/>
</dbReference>
<dbReference type="SMART" id="SM00744">
    <property type="entry name" value="RINGv"/>
    <property type="match status" value="1"/>
</dbReference>
<dbReference type="Gene3D" id="6.10.140.2220">
    <property type="match status" value="1"/>
</dbReference>
<dbReference type="Gene3D" id="3.30.40.10">
    <property type="entry name" value="Zinc/RING finger domain, C3HC4 (zinc finger)"/>
    <property type="match status" value="1"/>
</dbReference>
<protein>
    <recommendedName>
        <fullName evidence="5">MYND-type domain-containing protein</fullName>
    </recommendedName>
</protein>
<evidence type="ECO:0000256" key="4">
    <source>
        <dbReference type="PROSITE-ProRule" id="PRU00134"/>
    </source>
</evidence>
<dbReference type="Proteomes" id="UP001230188">
    <property type="component" value="Unassembled WGS sequence"/>
</dbReference>
<dbReference type="PROSITE" id="PS01360">
    <property type="entry name" value="ZF_MYND_1"/>
    <property type="match status" value="1"/>
</dbReference>
<dbReference type="Pfam" id="PF01753">
    <property type="entry name" value="zf-MYND"/>
    <property type="match status" value="1"/>
</dbReference>
<dbReference type="GO" id="GO:0008270">
    <property type="term" value="F:zinc ion binding"/>
    <property type="evidence" value="ECO:0007669"/>
    <property type="project" value="UniProtKB-KW"/>
</dbReference>
<dbReference type="EMBL" id="JAQMWT010000024">
    <property type="protein sequence ID" value="KAJ8613682.1"/>
    <property type="molecule type" value="Genomic_DNA"/>
</dbReference>
<dbReference type="InterPro" id="IPR011016">
    <property type="entry name" value="Znf_RING-CH"/>
</dbReference>
<keyword evidence="3" id="KW-0862">Zinc</keyword>
<keyword evidence="1" id="KW-0479">Metal-binding</keyword>
<evidence type="ECO:0000313" key="7">
    <source>
        <dbReference type="Proteomes" id="UP001230188"/>
    </source>
</evidence>
<sequence length="355" mass="38230">MKACVVCGAMTRKRCGRCSAWSFCSIECQKAEWPRHKEACRIEAAIAGCLRRFEPKRSMGQCWVCLEETSSHGGCSCRGDAGWVHVACATRVARTSPGALPGGMDSEAWLVCKTCKQLYAGGLELALCAQMWRECCGDEVKEAYASASLAARLRSHGCLREALGLSRKSRQVFSRTFGANHERTHMATVALASLLAGAGNAREACALYRGAPVGGIPGIEARIQYADCLRTLGETIEAEKVGREALGESERCLGQDHDLTLAAESSLAATLAPSEESEALFEDALARRRRVFGPDHQETLAVARNFATSLATAAAGKGRGIALLRDTYRRSQRTHGANHPRTLDLAAVLARLEIS</sequence>
<evidence type="ECO:0000259" key="5">
    <source>
        <dbReference type="PROSITE" id="PS50865"/>
    </source>
</evidence>
<organism evidence="6 7">
    <name type="scientific">Chrysophaeum taylorii</name>
    <dbReference type="NCBI Taxonomy" id="2483200"/>
    <lineage>
        <taxon>Eukaryota</taxon>
        <taxon>Sar</taxon>
        <taxon>Stramenopiles</taxon>
        <taxon>Ochrophyta</taxon>
        <taxon>Pelagophyceae</taxon>
        <taxon>Pelagomonadales</taxon>
        <taxon>Pelagomonadaceae</taxon>
        <taxon>Chrysophaeum</taxon>
    </lineage>
</organism>
<feature type="domain" description="MYND-type" evidence="5">
    <location>
        <begin position="4"/>
        <end position="40"/>
    </location>
</feature>